<keyword evidence="3" id="KW-0418">Kinase</keyword>
<dbReference type="EMBL" id="QPJC01000006">
    <property type="protein sequence ID" value="RCW43547.1"/>
    <property type="molecule type" value="Genomic_DNA"/>
</dbReference>
<dbReference type="AlphaFoldDB" id="A0A368VSV5"/>
<dbReference type="Pfam" id="PF01869">
    <property type="entry name" value="BcrAD_BadFG"/>
    <property type="match status" value="1"/>
</dbReference>
<proteinExistence type="predicted"/>
<dbReference type="OrthoDB" id="8701357at2"/>
<gene>
    <name evidence="3" type="ORF">DFQ14_10622</name>
</gene>
<dbReference type="InterPro" id="IPR002731">
    <property type="entry name" value="ATPase_BadF"/>
</dbReference>
<dbReference type="CDD" id="cd24007">
    <property type="entry name" value="ASKHA_NBD_eukNAGK-like"/>
    <property type="match status" value="1"/>
</dbReference>
<feature type="domain" description="ATPase BadF/BadG/BcrA/BcrD type" evidence="2">
    <location>
        <begin position="13"/>
        <end position="323"/>
    </location>
</feature>
<dbReference type="RefSeq" id="WP_114453145.1">
    <property type="nucleotide sequence ID" value="NZ_QPJC01000006.1"/>
</dbReference>
<dbReference type="PANTHER" id="PTHR43190">
    <property type="entry name" value="N-ACETYL-D-GLUCOSAMINE KINASE"/>
    <property type="match status" value="1"/>
</dbReference>
<comment type="caution">
    <text evidence="3">The sequence shown here is derived from an EMBL/GenBank/DDBJ whole genome shotgun (WGS) entry which is preliminary data.</text>
</comment>
<evidence type="ECO:0000313" key="3">
    <source>
        <dbReference type="EMBL" id="RCW43547.1"/>
    </source>
</evidence>
<evidence type="ECO:0000259" key="2">
    <source>
        <dbReference type="Pfam" id="PF01869"/>
    </source>
</evidence>
<evidence type="ECO:0000256" key="1">
    <source>
        <dbReference type="SAM" id="MobiDB-lite"/>
    </source>
</evidence>
<sequence length="352" mass="36365">MNRENLDRAPLVLGLDAGGTSSRAWLGDLSGKPIATGHAGGGNPNSHPPEQAAERITRAARSALSEVPPERVRYGVIGMAGVSTMADPTVAELFGRAWSGLGLECPIREVSDCEVAFAAGTPQPDGTVLIAGTGAIAARITAHRLAATSGGYGWLLGDEGSAFWLGREAVRETLRALDGHALQEHVPGRRHRRLDPLVESVRSELLGTAGSPCDPPAEERRRLITAVNAAAPVRLAEIAPLVTASAHSGSVAAAGIVHRAASLLADTVRATRTDDDTAPIVLAGSLIAAGNPVRAALETELGHRGLGTPYTAGSGAVGAAWLAALEVAGARHSPEELHARFFGTPHRHDPAR</sequence>
<name>A0A368VSV5_9ACTN</name>
<feature type="region of interest" description="Disordered" evidence="1">
    <location>
        <begin position="28"/>
        <end position="52"/>
    </location>
</feature>
<dbReference type="Gene3D" id="3.30.420.40">
    <property type="match status" value="2"/>
</dbReference>
<organism evidence="3 4">
    <name type="scientific">Halopolyspora algeriensis</name>
    <dbReference type="NCBI Taxonomy" id="1500506"/>
    <lineage>
        <taxon>Bacteria</taxon>
        <taxon>Bacillati</taxon>
        <taxon>Actinomycetota</taxon>
        <taxon>Actinomycetes</taxon>
        <taxon>Actinomycetes incertae sedis</taxon>
        <taxon>Halopolyspora</taxon>
    </lineage>
</organism>
<reference evidence="3 4" key="1">
    <citation type="submission" date="2018-07" db="EMBL/GenBank/DDBJ databases">
        <title>Genomic Encyclopedia of Type Strains, Phase III (KMG-III): the genomes of soil and plant-associated and newly described type strains.</title>
        <authorList>
            <person name="Whitman W."/>
        </authorList>
    </citation>
    <scope>NUCLEOTIDE SEQUENCE [LARGE SCALE GENOMIC DNA]</scope>
    <source>
        <strain evidence="3 4">CECT 8575</strain>
    </source>
</reference>
<dbReference type="InterPro" id="IPR052519">
    <property type="entry name" value="Euk-type_GlcNAc_Kinase"/>
</dbReference>
<keyword evidence="3" id="KW-0808">Transferase</keyword>
<keyword evidence="4" id="KW-1185">Reference proteome</keyword>
<dbReference type="PANTHER" id="PTHR43190:SF3">
    <property type="entry name" value="N-ACETYL-D-GLUCOSAMINE KINASE"/>
    <property type="match status" value="1"/>
</dbReference>
<dbReference type="SUPFAM" id="SSF53067">
    <property type="entry name" value="Actin-like ATPase domain"/>
    <property type="match status" value="2"/>
</dbReference>
<dbReference type="GO" id="GO:0016301">
    <property type="term" value="F:kinase activity"/>
    <property type="evidence" value="ECO:0007669"/>
    <property type="project" value="UniProtKB-KW"/>
</dbReference>
<dbReference type="Proteomes" id="UP000253495">
    <property type="component" value="Unassembled WGS sequence"/>
</dbReference>
<protein>
    <submittedName>
        <fullName evidence="3">N-acetylglucosamine kinase-like BadF-type ATPase</fullName>
    </submittedName>
</protein>
<evidence type="ECO:0000313" key="4">
    <source>
        <dbReference type="Proteomes" id="UP000253495"/>
    </source>
</evidence>
<accession>A0A368VSV5</accession>
<dbReference type="InterPro" id="IPR043129">
    <property type="entry name" value="ATPase_NBD"/>
</dbReference>